<dbReference type="KEGG" id="mprn:Q3V37_07980"/>
<dbReference type="Gene3D" id="3.90.79.10">
    <property type="entry name" value="Nucleoside Triphosphate Pyrophosphohydrolase"/>
    <property type="match status" value="1"/>
</dbReference>
<dbReference type="EC" id="3.6.-.-" evidence="2"/>
<dbReference type="PROSITE" id="PS51462">
    <property type="entry name" value="NUDIX"/>
    <property type="match status" value="1"/>
</dbReference>
<sequence length="152" mass="16850">MTVRVRAIVLTPTDGWLVFRRTRPGRDVYWSLPGGGVEPDDADRRAALLREMREEVGGAVLIHSLRHILDTPAGQQHIYLCRIETWREAERTGLEFSDPAAGEYLLETRRLDHETLAAITLSPPGLADLLADDLRRSGGNLFSLPGLQEGPG</sequence>
<dbReference type="SUPFAM" id="SSF55811">
    <property type="entry name" value="Nudix"/>
    <property type="match status" value="1"/>
</dbReference>
<protein>
    <submittedName>
        <fullName evidence="2">NUDIX hydrolase</fullName>
        <ecNumber evidence="2">3.6.-.-</ecNumber>
    </submittedName>
</protein>
<feature type="domain" description="Nudix hydrolase" evidence="1">
    <location>
        <begin position="1"/>
        <end position="148"/>
    </location>
</feature>
<accession>A0AAJ6HZ17</accession>
<evidence type="ECO:0000313" key="2">
    <source>
        <dbReference type="EMBL" id="WLS47168.1"/>
    </source>
</evidence>
<keyword evidence="2" id="KW-0378">Hydrolase</keyword>
<dbReference type="AlphaFoldDB" id="A0AAJ6HZ17"/>
<gene>
    <name evidence="2" type="ORF">Q3V37_07980</name>
</gene>
<evidence type="ECO:0000259" key="1">
    <source>
        <dbReference type="PROSITE" id="PS51462"/>
    </source>
</evidence>
<keyword evidence="3" id="KW-1185">Reference proteome</keyword>
<dbReference type="InterPro" id="IPR015797">
    <property type="entry name" value="NUDIX_hydrolase-like_dom_sf"/>
</dbReference>
<dbReference type="RefSeq" id="WP_082377084.1">
    <property type="nucleotide sequence ID" value="NZ_CP130472.1"/>
</dbReference>
<name>A0AAJ6HZ17_9ACTN</name>
<dbReference type="Proteomes" id="UP001235874">
    <property type="component" value="Chromosome"/>
</dbReference>
<dbReference type="GO" id="GO:0016787">
    <property type="term" value="F:hydrolase activity"/>
    <property type="evidence" value="ECO:0007669"/>
    <property type="project" value="UniProtKB-KW"/>
</dbReference>
<dbReference type="InterPro" id="IPR000086">
    <property type="entry name" value="NUDIX_hydrolase_dom"/>
</dbReference>
<evidence type="ECO:0000313" key="3">
    <source>
        <dbReference type="Proteomes" id="UP001235874"/>
    </source>
</evidence>
<organism evidence="2 3">
    <name type="scientific">Micromonospora profundi</name>
    <dbReference type="NCBI Taxonomy" id="1420889"/>
    <lineage>
        <taxon>Bacteria</taxon>
        <taxon>Bacillati</taxon>
        <taxon>Actinomycetota</taxon>
        <taxon>Actinomycetes</taxon>
        <taxon>Micromonosporales</taxon>
        <taxon>Micromonosporaceae</taxon>
        <taxon>Micromonospora</taxon>
    </lineage>
</organism>
<dbReference type="EMBL" id="CP130472">
    <property type="protein sequence ID" value="WLS47168.1"/>
    <property type="molecule type" value="Genomic_DNA"/>
</dbReference>
<dbReference type="Pfam" id="PF00293">
    <property type="entry name" value="NUDIX"/>
    <property type="match status" value="1"/>
</dbReference>
<proteinExistence type="predicted"/>
<reference evidence="2 3" key="1">
    <citation type="submission" date="2023-07" db="EMBL/GenBank/DDBJ databases">
        <title>Micromonospora profundi TRM 95458 converts glycerol to a new osmotic compound.</title>
        <authorList>
            <person name="Lu D."/>
        </authorList>
    </citation>
    <scope>NUCLEOTIDE SEQUENCE [LARGE SCALE GENOMIC DNA]</scope>
    <source>
        <strain evidence="2 3">TRM95458</strain>
    </source>
</reference>